<name>A0A449BI04_9MOLU</name>
<feature type="transmembrane region" description="Helical" evidence="7">
    <location>
        <begin position="81"/>
        <end position="101"/>
    </location>
</feature>
<sequence length="723" mass="84678">MKKIDFKKHKNLLLYIAAIGVFFIGNLINTYFLTTSSLNKYLVSFDRTFVGELNSLLGNMLILFVIYLVVFLLVKNQKKRLLTLAIVSFGLNVAIFSLTIFTKYYGTIFSFYSLTLFKNPAVALGLSIVFESFKELITYYRIILFIPFAIGLTLFFLFERDAEVIRLEKNKKLIYSFSGFILSVLVFLLNLTLFWNSIDNWPINANRSTYAAQNVGIYNYYLYEIFGENFTIDVDKSIPVSTEEEYIELFDLYNTNKEAYTNFIDKKIYQNKLTLADTNGITYIDESLLKDDLLNGMFEDKNVMIVHLESLNYFVTLLPELSKEVPFLNELLKESYVLDNFYNSVGVGTSADAEYTILSGLQPDGKSTIYWDFLDNKFDIMTLPKLFKDKNYYTEAIHGDTSLFYNREVVYDEMMGFDNYYSKEDFDRDGYDNDDYDHENPWLSDRAMMDYVYNRAKALEQQNQKYFLFPMTIMPHTPYLYDPYDKPNRPQMYSKLWNKELSGETLKYIYYLTYYNEILERLFVDPVTKESRVLDNTVYLFYGDHGTNLLNENLSVMFKNSATEMLTEIEYRKHNAQVAGFIYVPGNEALPNGLKKGMLKGSQTLVRTQADFYRTTIELFNLDRSKTVYFGTNLLSKEPGYSVNNRILDIYTNTYDSKTDSYGFKYYSMINSDKYFGGDKQGVVEGLNEYIILKKQLGEVFIQKDLYKEWYKKINEWVNKDAN</sequence>
<dbReference type="Proteomes" id="UP000290909">
    <property type="component" value="Chromosome"/>
</dbReference>
<dbReference type="InterPro" id="IPR000917">
    <property type="entry name" value="Sulfatase_N"/>
</dbReference>
<keyword evidence="3" id="KW-1003">Cell membrane</keyword>
<dbReference type="AlphaFoldDB" id="A0A449BI04"/>
<keyword evidence="5 7" id="KW-1133">Transmembrane helix</keyword>
<dbReference type="PANTHER" id="PTHR47371">
    <property type="entry name" value="LIPOTEICHOIC ACID SYNTHASE"/>
    <property type="match status" value="1"/>
</dbReference>
<dbReference type="Gene3D" id="3.30.1120.170">
    <property type="match status" value="1"/>
</dbReference>
<dbReference type="InterPro" id="IPR050448">
    <property type="entry name" value="OpgB/LTA_synthase_biosynth"/>
</dbReference>
<keyword evidence="10" id="KW-1185">Reference proteome</keyword>
<accession>A0A449BI04</accession>
<dbReference type="GO" id="GO:0005886">
    <property type="term" value="C:plasma membrane"/>
    <property type="evidence" value="ECO:0007669"/>
    <property type="project" value="UniProtKB-SubCell"/>
</dbReference>
<dbReference type="SUPFAM" id="SSF53649">
    <property type="entry name" value="Alkaline phosphatase-like"/>
    <property type="match status" value="1"/>
</dbReference>
<proteinExistence type="predicted"/>
<evidence type="ECO:0000256" key="2">
    <source>
        <dbReference type="ARBA" id="ARBA00004936"/>
    </source>
</evidence>
<keyword evidence="4 7" id="KW-0812">Transmembrane</keyword>
<organism evidence="9 10">
    <name type="scientific">Acholeplasma hippikon</name>
    <dbReference type="NCBI Taxonomy" id="264636"/>
    <lineage>
        <taxon>Bacteria</taxon>
        <taxon>Bacillati</taxon>
        <taxon>Mycoplasmatota</taxon>
        <taxon>Mollicutes</taxon>
        <taxon>Acholeplasmatales</taxon>
        <taxon>Acholeplasmataceae</taxon>
        <taxon>Acholeplasma</taxon>
    </lineage>
</organism>
<evidence type="ECO:0000256" key="4">
    <source>
        <dbReference type="ARBA" id="ARBA00022692"/>
    </source>
</evidence>
<evidence type="ECO:0000256" key="5">
    <source>
        <dbReference type="ARBA" id="ARBA00022989"/>
    </source>
</evidence>
<evidence type="ECO:0000259" key="8">
    <source>
        <dbReference type="Pfam" id="PF00884"/>
    </source>
</evidence>
<dbReference type="Gene3D" id="3.40.720.10">
    <property type="entry name" value="Alkaline Phosphatase, subunit A"/>
    <property type="match status" value="1"/>
</dbReference>
<evidence type="ECO:0000313" key="9">
    <source>
        <dbReference type="EMBL" id="VEU82084.1"/>
    </source>
</evidence>
<dbReference type="STRING" id="1408416.GCA_000702765_00645"/>
<evidence type="ECO:0000313" key="10">
    <source>
        <dbReference type="Proteomes" id="UP000290909"/>
    </source>
</evidence>
<evidence type="ECO:0000256" key="6">
    <source>
        <dbReference type="ARBA" id="ARBA00023136"/>
    </source>
</evidence>
<dbReference type="PANTHER" id="PTHR47371:SF3">
    <property type="entry name" value="PHOSPHOGLYCEROL TRANSFERASE I"/>
    <property type="match status" value="1"/>
</dbReference>
<feature type="transmembrane region" description="Helical" evidence="7">
    <location>
        <begin position="139"/>
        <end position="158"/>
    </location>
</feature>
<gene>
    <name evidence="9" type="primary">ltaS1</name>
    <name evidence="9" type="ORF">NCTC10172_00090</name>
</gene>
<reference evidence="9 10" key="1">
    <citation type="submission" date="2019-01" db="EMBL/GenBank/DDBJ databases">
        <authorList>
            <consortium name="Pathogen Informatics"/>
        </authorList>
    </citation>
    <scope>NUCLEOTIDE SEQUENCE [LARGE SCALE GENOMIC DNA]</scope>
    <source>
        <strain evidence="9 10">NCTC10172</strain>
    </source>
</reference>
<dbReference type="CDD" id="cd16015">
    <property type="entry name" value="LTA_synthase"/>
    <property type="match status" value="1"/>
</dbReference>
<feature type="transmembrane region" description="Helical" evidence="7">
    <location>
        <begin position="173"/>
        <end position="195"/>
    </location>
</feature>
<dbReference type="Pfam" id="PF00884">
    <property type="entry name" value="Sulfatase"/>
    <property type="match status" value="1"/>
</dbReference>
<protein>
    <submittedName>
        <fullName evidence="9">Lipoteichoic acid synthase 1</fullName>
    </submittedName>
</protein>
<comment type="pathway">
    <text evidence="2">Cell wall biogenesis; lipoteichoic acid biosynthesis.</text>
</comment>
<evidence type="ECO:0000256" key="7">
    <source>
        <dbReference type="SAM" id="Phobius"/>
    </source>
</evidence>
<evidence type="ECO:0000256" key="3">
    <source>
        <dbReference type="ARBA" id="ARBA00022475"/>
    </source>
</evidence>
<comment type="subcellular location">
    <subcellularLocation>
        <location evidence="1">Cell membrane</location>
        <topology evidence="1">Multi-pass membrane protein</topology>
    </subcellularLocation>
</comment>
<feature type="domain" description="Sulfatase N-terminal" evidence="8">
    <location>
        <begin position="301"/>
        <end position="600"/>
    </location>
</feature>
<dbReference type="KEGG" id="ahk:NCTC10172_00090"/>
<keyword evidence="6 7" id="KW-0472">Membrane</keyword>
<dbReference type="EMBL" id="LR215050">
    <property type="protein sequence ID" value="VEU82084.1"/>
    <property type="molecule type" value="Genomic_DNA"/>
</dbReference>
<dbReference type="InterPro" id="IPR017850">
    <property type="entry name" value="Alkaline_phosphatase_core_sf"/>
</dbReference>
<evidence type="ECO:0000256" key="1">
    <source>
        <dbReference type="ARBA" id="ARBA00004651"/>
    </source>
</evidence>
<feature type="transmembrane region" description="Helical" evidence="7">
    <location>
        <begin position="12"/>
        <end position="33"/>
    </location>
</feature>
<feature type="transmembrane region" description="Helical" evidence="7">
    <location>
        <begin position="53"/>
        <end position="74"/>
    </location>
</feature>